<dbReference type="AlphaFoldDB" id="A0A4D9EXX1"/>
<reference evidence="2 3" key="2">
    <citation type="submission" date="2019-04" db="EMBL/GenBank/DDBJ databases">
        <title>The genome sequence of big-headed turtle.</title>
        <authorList>
            <person name="Gong S."/>
        </authorList>
    </citation>
    <scope>NUCLEOTIDE SEQUENCE [LARGE SCALE GENOMIC DNA]</scope>
    <source>
        <strain evidence="2">DO16091913</strain>
        <tissue evidence="2">Muscle</tissue>
    </source>
</reference>
<comment type="caution">
    <text evidence="2">The sequence shown here is derived from an EMBL/GenBank/DDBJ whole genome shotgun (WGS) entry which is preliminary data.</text>
</comment>
<sequence>MTRPLLAQVLAQDRTAQLSNSAPILENRMGTRDKERRSGYRSVPVASSSYSNLLNRPSFQLPVQLGTRPLSELCETSGGWRQVLLCHDTTSHTMRSPTELVTLALTSCFKTVN</sequence>
<organism evidence="2 3">
    <name type="scientific">Platysternon megacephalum</name>
    <name type="common">big-headed turtle</name>
    <dbReference type="NCBI Taxonomy" id="55544"/>
    <lineage>
        <taxon>Eukaryota</taxon>
        <taxon>Metazoa</taxon>
        <taxon>Chordata</taxon>
        <taxon>Craniata</taxon>
        <taxon>Vertebrata</taxon>
        <taxon>Euteleostomi</taxon>
        <taxon>Archelosauria</taxon>
        <taxon>Testudinata</taxon>
        <taxon>Testudines</taxon>
        <taxon>Cryptodira</taxon>
        <taxon>Durocryptodira</taxon>
        <taxon>Testudinoidea</taxon>
        <taxon>Platysternidae</taxon>
        <taxon>Platysternon</taxon>
    </lineage>
</organism>
<evidence type="ECO:0000313" key="2">
    <source>
        <dbReference type="EMBL" id="TFK10840.1"/>
    </source>
</evidence>
<feature type="region of interest" description="Disordered" evidence="1">
    <location>
        <begin position="21"/>
        <end position="42"/>
    </location>
</feature>
<dbReference type="EMBL" id="QXTE01000039">
    <property type="protein sequence ID" value="TFK10840.1"/>
    <property type="molecule type" value="Genomic_DNA"/>
</dbReference>
<dbReference type="Proteomes" id="UP000297703">
    <property type="component" value="Unassembled WGS sequence"/>
</dbReference>
<protein>
    <submittedName>
        <fullName evidence="2">SH3 domain-binding protein 2</fullName>
    </submittedName>
</protein>
<evidence type="ECO:0000256" key="1">
    <source>
        <dbReference type="SAM" id="MobiDB-lite"/>
    </source>
</evidence>
<evidence type="ECO:0000313" key="3">
    <source>
        <dbReference type="Proteomes" id="UP000297703"/>
    </source>
</evidence>
<name>A0A4D9EXX1_9SAUR</name>
<feature type="compositionally biased region" description="Basic and acidic residues" evidence="1">
    <location>
        <begin position="29"/>
        <end position="38"/>
    </location>
</feature>
<reference evidence="2 3" key="1">
    <citation type="submission" date="2019-04" db="EMBL/GenBank/DDBJ databases">
        <title>Draft genome of the big-headed turtle Platysternon megacephalum.</title>
        <authorList>
            <person name="Gong S."/>
        </authorList>
    </citation>
    <scope>NUCLEOTIDE SEQUENCE [LARGE SCALE GENOMIC DNA]</scope>
    <source>
        <strain evidence="2">DO16091913</strain>
        <tissue evidence="2">Muscle</tissue>
    </source>
</reference>
<keyword evidence="3" id="KW-1185">Reference proteome</keyword>
<accession>A0A4D9EXX1</accession>
<gene>
    <name evidence="2" type="ORF">DR999_PMT06254</name>
</gene>
<proteinExistence type="predicted"/>